<dbReference type="PANTHER" id="PTHR11346">
    <property type="entry name" value="GALECTIN"/>
    <property type="match status" value="1"/>
</dbReference>
<evidence type="ECO:0000256" key="1">
    <source>
        <dbReference type="ARBA" id="ARBA00022734"/>
    </source>
</evidence>
<comment type="caution">
    <text evidence="4">The sequence shown here is derived from an EMBL/GenBank/DDBJ whole genome shotgun (WGS) entry which is preliminary data.</text>
</comment>
<dbReference type="AlphaFoldDB" id="A0A9D3RSF1"/>
<dbReference type="CDD" id="cd00070">
    <property type="entry name" value="GLECT"/>
    <property type="match status" value="1"/>
</dbReference>
<dbReference type="GO" id="GO:0016936">
    <property type="term" value="F:galactoside binding"/>
    <property type="evidence" value="ECO:0007669"/>
    <property type="project" value="TreeGrafter"/>
</dbReference>
<name>A0A9D3RSF1_ANGAN</name>
<dbReference type="Proteomes" id="UP001044222">
    <property type="component" value="Chromosome 9"/>
</dbReference>
<dbReference type="SMART" id="SM00276">
    <property type="entry name" value="GLECT"/>
    <property type="match status" value="1"/>
</dbReference>
<dbReference type="GO" id="GO:0043236">
    <property type="term" value="F:laminin binding"/>
    <property type="evidence" value="ECO:0007669"/>
    <property type="project" value="TreeGrafter"/>
</dbReference>
<dbReference type="GO" id="GO:0030246">
    <property type="term" value="F:carbohydrate binding"/>
    <property type="evidence" value="ECO:0007669"/>
    <property type="project" value="UniProtKB-UniRule"/>
</dbReference>
<dbReference type="Pfam" id="PF00337">
    <property type="entry name" value="Gal-bind_lectin"/>
    <property type="match status" value="1"/>
</dbReference>
<evidence type="ECO:0000259" key="3">
    <source>
        <dbReference type="PROSITE" id="PS51304"/>
    </source>
</evidence>
<reference evidence="4" key="1">
    <citation type="submission" date="2021-01" db="EMBL/GenBank/DDBJ databases">
        <title>A chromosome-scale assembly of European eel, Anguilla anguilla.</title>
        <authorList>
            <person name="Henkel C."/>
            <person name="Jong-Raadsen S.A."/>
            <person name="Dufour S."/>
            <person name="Weltzien F.-A."/>
            <person name="Palstra A.P."/>
            <person name="Pelster B."/>
            <person name="Spaink H.P."/>
            <person name="Van Den Thillart G.E."/>
            <person name="Jansen H."/>
            <person name="Zahm M."/>
            <person name="Klopp C."/>
            <person name="Cedric C."/>
            <person name="Louis A."/>
            <person name="Berthelot C."/>
            <person name="Parey E."/>
            <person name="Roest Crollius H."/>
            <person name="Montfort J."/>
            <person name="Robinson-Rechavi M."/>
            <person name="Bucao C."/>
            <person name="Bouchez O."/>
            <person name="Gislard M."/>
            <person name="Lluch J."/>
            <person name="Milhes M."/>
            <person name="Lampietro C."/>
            <person name="Lopez Roques C."/>
            <person name="Donnadieu C."/>
            <person name="Braasch I."/>
            <person name="Desvignes T."/>
            <person name="Postlethwait J."/>
            <person name="Bobe J."/>
            <person name="Guiguen Y."/>
            <person name="Dirks R."/>
        </authorList>
    </citation>
    <scope>NUCLEOTIDE SEQUENCE</scope>
    <source>
        <strain evidence="4">Tag_6206</strain>
        <tissue evidence="4">Liver</tissue>
    </source>
</reference>
<dbReference type="PANTHER" id="PTHR11346:SF97">
    <property type="entry name" value="GALECTIN-1"/>
    <property type="match status" value="1"/>
</dbReference>
<dbReference type="InterPro" id="IPR001079">
    <property type="entry name" value="Galectin_CRD"/>
</dbReference>
<dbReference type="Gene3D" id="2.60.120.200">
    <property type="match status" value="1"/>
</dbReference>
<evidence type="ECO:0000313" key="5">
    <source>
        <dbReference type="Proteomes" id="UP001044222"/>
    </source>
</evidence>
<protein>
    <recommendedName>
        <fullName evidence="2">Galectin</fullName>
    </recommendedName>
</protein>
<keyword evidence="1 2" id="KW-0430">Lectin</keyword>
<organism evidence="4 5">
    <name type="scientific">Anguilla anguilla</name>
    <name type="common">European freshwater eel</name>
    <name type="synonym">Muraena anguilla</name>
    <dbReference type="NCBI Taxonomy" id="7936"/>
    <lineage>
        <taxon>Eukaryota</taxon>
        <taxon>Metazoa</taxon>
        <taxon>Chordata</taxon>
        <taxon>Craniata</taxon>
        <taxon>Vertebrata</taxon>
        <taxon>Euteleostomi</taxon>
        <taxon>Actinopterygii</taxon>
        <taxon>Neopterygii</taxon>
        <taxon>Teleostei</taxon>
        <taxon>Anguilliformes</taxon>
        <taxon>Anguillidae</taxon>
        <taxon>Anguilla</taxon>
    </lineage>
</organism>
<feature type="domain" description="Galectin" evidence="3">
    <location>
        <begin position="1"/>
        <end position="103"/>
    </location>
</feature>
<dbReference type="EMBL" id="JAFIRN010000009">
    <property type="protein sequence ID" value="KAG5841649.1"/>
    <property type="molecule type" value="Genomic_DNA"/>
</dbReference>
<sequence length="103" mass="12209">MINVGHSKENIALHFNPRFHWGADRQTTVMNSCKDGRWQEEVKERNFPFRQGKEFEVTITFTDDKFYIDQHNGHVTQFPNRLGDKQYDYIFIQQATVSGIDIK</sequence>
<dbReference type="PROSITE" id="PS51304">
    <property type="entry name" value="GALECTIN"/>
    <property type="match status" value="1"/>
</dbReference>
<dbReference type="InterPro" id="IPR013320">
    <property type="entry name" value="ConA-like_dom_sf"/>
</dbReference>
<dbReference type="SMART" id="SM00908">
    <property type="entry name" value="Gal-bind_lectin"/>
    <property type="match status" value="1"/>
</dbReference>
<keyword evidence="5" id="KW-1185">Reference proteome</keyword>
<proteinExistence type="predicted"/>
<dbReference type="SUPFAM" id="SSF49899">
    <property type="entry name" value="Concanavalin A-like lectins/glucanases"/>
    <property type="match status" value="1"/>
</dbReference>
<accession>A0A9D3RSF1</accession>
<evidence type="ECO:0000256" key="2">
    <source>
        <dbReference type="RuleBase" id="RU102079"/>
    </source>
</evidence>
<dbReference type="InterPro" id="IPR044156">
    <property type="entry name" value="Galectin-like"/>
</dbReference>
<gene>
    <name evidence="4" type="ORF">ANANG_G00168880</name>
</gene>
<dbReference type="GO" id="GO:0005615">
    <property type="term" value="C:extracellular space"/>
    <property type="evidence" value="ECO:0007669"/>
    <property type="project" value="TreeGrafter"/>
</dbReference>
<evidence type="ECO:0000313" key="4">
    <source>
        <dbReference type="EMBL" id="KAG5841649.1"/>
    </source>
</evidence>